<feature type="transmembrane region" description="Helical" evidence="1">
    <location>
        <begin position="29"/>
        <end position="49"/>
    </location>
</feature>
<evidence type="ECO:0000256" key="1">
    <source>
        <dbReference type="SAM" id="Phobius"/>
    </source>
</evidence>
<keyword evidence="1" id="KW-0472">Membrane</keyword>
<evidence type="ECO:0000313" key="2">
    <source>
        <dbReference type="EMBL" id="MFC7198472.1"/>
    </source>
</evidence>
<keyword evidence="1" id="KW-0812">Transmembrane</keyword>
<comment type="caution">
    <text evidence="2">The sequence shown here is derived from an EMBL/GenBank/DDBJ whole genome shotgun (WGS) entry which is preliminary data.</text>
</comment>
<dbReference type="AlphaFoldDB" id="A0ABD5YY79"/>
<evidence type="ECO:0000313" key="3">
    <source>
        <dbReference type="Proteomes" id="UP001596447"/>
    </source>
</evidence>
<sequence>MKVSATALFVVVAVGTLYQVVSNGSVKLVSLFVLEIALMLLYIAWKGVLQPLNAQNPS</sequence>
<dbReference type="Proteomes" id="UP001596447">
    <property type="component" value="Unassembled WGS sequence"/>
</dbReference>
<gene>
    <name evidence="2" type="ORF">ACFQJ9_03215</name>
</gene>
<name>A0ABD5YY79_9EURY</name>
<keyword evidence="1" id="KW-1133">Transmembrane helix</keyword>
<keyword evidence="3" id="KW-1185">Reference proteome</keyword>
<dbReference type="RefSeq" id="WP_382215945.1">
    <property type="nucleotide sequence ID" value="NZ_JBHTAR010000004.1"/>
</dbReference>
<protein>
    <submittedName>
        <fullName evidence="2">Uncharacterized protein</fullName>
    </submittedName>
</protein>
<proteinExistence type="predicted"/>
<dbReference type="EMBL" id="JBHTAR010000004">
    <property type="protein sequence ID" value="MFC7198472.1"/>
    <property type="molecule type" value="Genomic_DNA"/>
</dbReference>
<reference evidence="2 3" key="1">
    <citation type="journal article" date="2019" name="Int. J. Syst. Evol. Microbiol.">
        <title>The Global Catalogue of Microorganisms (GCM) 10K type strain sequencing project: providing services to taxonomists for standard genome sequencing and annotation.</title>
        <authorList>
            <consortium name="The Broad Institute Genomics Platform"/>
            <consortium name="The Broad Institute Genome Sequencing Center for Infectious Disease"/>
            <person name="Wu L."/>
            <person name="Ma J."/>
        </authorList>
    </citation>
    <scope>NUCLEOTIDE SEQUENCE [LARGE SCALE GENOMIC DNA]</scope>
    <source>
        <strain evidence="2 3">XZGYJ-43</strain>
    </source>
</reference>
<accession>A0ABD5YY79</accession>
<organism evidence="2 3">
    <name type="scientific">Halospeciosus flavus</name>
    <dbReference type="NCBI Taxonomy" id="3032283"/>
    <lineage>
        <taxon>Archaea</taxon>
        <taxon>Methanobacteriati</taxon>
        <taxon>Methanobacteriota</taxon>
        <taxon>Stenosarchaea group</taxon>
        <taxon>Halobacteria</taxon>
        <taxon>Halobacteriales</taxon>
        <taxon>Halobacteriaceae</taxon>
        <taxon>Halospeciosus</taxon>
    </lineage>
</organism>